<sequence length="632" mass="69223">MRKYRVILAGVGSDAHSVGLNVLRHSLGRAGYDVLFLGVQQEVHHVCEQARHVDAILISNMDGHAGYYLRDLRVAQHDTGTTGRLWYLGGYPSLADDSTVGDGLLDLGFDRVFRQYIGVTEVLGTLAQDLSSRRLVSRDPMRRPVYSTRTTPSEPDPIWAVDQLRDDVLAHWWSGESARNRAENAHRMRSCVTLAHRQREAADNGTLLIQPRTGVSDHRGQARLFRGMRDGGADVLSFQIDSLTRNNRYSDIELILKNAPDLPSLSSVLNGYPAVNLGLEAIADLASEFNDVPMQVRHSTRDPRLLAELTFGAGVSAFEGGPISYNLPYFRDYPIAEAIDRWRYVDLLAGSYFQEHGVVIDREFFGVLTACLVPPCLAAAANVFEALLAAESGVKSVTLGYAEQGHRTQDLAAVRASARLARHYLAEAGHDDVRVHVVWHQFMGPFPSSESKARQILIGSAVSAAHSDAVRLMLKTSAEGRHIPSLEENRDSLALVRGATSGTRAAVTELHDSDRTEEELIVAETSAILDCALAAGRGSVGQALQIAVSTGWLDIPFSPSRWNAGKVLPLRDCTGAVRLAATGRLPLTSEVQQFHRDAIAARFARDGDNLGELIQQDMQLTAEGRFDDWPIG</sequence>
<feature type="domain" description="B12-binding" evidence="5">
    <location>
        <begin position="3"/>
        <end position="137"/>
    </location>
</feature>
<organism evidence="6 7">
    <name type="scientific">Nocardia speluncae</name>
    <dbReference type="NCBI Taxonomy" id="419477"/>
    <lineage>
        <taxon>Bacteria</taxon>
        <taxon>Bacillati</taxon>
        <taxon>Actinomycetota</taxon>
        <taxon>Actinomycetes</taxon>
        <taxon>Mycobacteriales</taxon>
        <taxon>Nocardiaceae</taxon>
        <taxon>Nocardia</taxon>
    </lineage>
</organism>
<evidence type="ECO:0000256" key="2">
    <source>
        <dbReference type="ARBA" id="ARBA00022628"/>
    </source>
</evidence>
<dbReference type="GO" id="GO:0050097">
    <property type="term" value="F:methylaspartate mutase activity"/>
    <property type="evidence" value="ECO:0007669"/>
    <property type="project" value="InterPro"/>
</dbReference>
<reference evidence="6 7" key="1">
    <citation type="submission" date="2020-04" db="EMBL/GenBank/DDBJ databases">
        <title>MicrobeNet Type strains.</title>
        <authorList>
            <person name="Nicholson A.C."/>
        </authorList>
    </citation>
    <scope>NUCLEOTIDE SEQUENCE [LARGE SCALE GENOMIC DNA]</scope>
    <source>
        <strain evidence="6 7">DSM 45078</strain>
    </source>
</reference>
<dbReference type="Pfam" id="PF06368">
    <property type="entry name" value="Met_asp_mut_E"/>
    <property type="match status" value="1"/>
</dbReference>
<evidence type="ECO:0000259" key="5">
    <source>
        <dbReference type="PROSITE" id="PS51332"/>
    </source>
</evidence>
<comment type="cofactor">
    <cofactor evidence="1">
        <name>adenosylcob(III)alamin</name>
        <dbReference type="ChEBI" id="CHEBI:18408"/>
    </cofactor>
</comment>
<keyword evidence="3" id="KW-0413">Isomerase</keyword>
<evidence type="ECO:0000256" key="3">
    <source>
        <dbReference type="ARBA" id="ARBA00023235"/>
    </source>
</evidence>
<dbReference type="EMBL" id="JAAXOO010000003">
    <property type="protein sequence ID" value="NKY33862.1"/>
    <property type="molecule type" value="Genomic_DNA"/>
</dbReference>
<proteinExistence type="predicted"/>
<dbReference type="InterPro" id="IPR014714">
    <property type="entry name" value="Glu_mut_E_C_dom_sf"/>
</dbReference>
<dbReference type="AlphaFoldDB" id="A0A846XD49"/>
<dbReference type="Gene3D" id="3.40.50.280">
    <property type="entry name" value="Cobalamin-binding domain"/>
    <property type="match status" value="1"/>
</dbReference>
<keyword evidence="7" id="KW-1185">Reference proteome</keyword>
<dbReference type="SUPFAM" id="SSF51703">
    <property type="entry name" value="Cobalamin (vitamin B12)-dependent enzymes"/>
    <property type="match status" value="1"/>
</dbReference>
<dbReference type="InterPro" id="IPR006396">
    <property type="entry name" value="Glu_mut_E"/>
</dbReference>
<evidence type="ECO:0000313" key="7">
    <source>
        <dbReference type="Proteomes" id="UP000565715"/>
    </source>
</evidence>
<evidence type="ECO:0000256" key="4">
    <source>
        <dbReference type="ARBA" id="ARBA00023285"/>
    </source>
</evidence>
<comment type="caution">
    <text evidence="6">The sequence shown here is derived from an EMBL/GenBank/DDBJ whole genome shotgun (WGS) entry which is preliminary data.</text>
</comment>
<accession>A0A846XD49</accession>
<keyword evidence="4" id="KW-0170">Cobalt</keyword>
<dbReference type="InterPro" id="IPR036724">
    <property type="entry name" value="Cobalamin-bd_sf"/>
</dbReference>
<dbReference type="GO" id="GO:0019670">
    <property type="term" value="P:anaerobic L-glutamate catabolic process"/>
    <property type="evidence" value="ECO:0007669"/>
    <property type="project" value="InterPro"/>
</dbReference>
<protein>
    <submittedName>
        <fullName evidence="6">Methylaspartate mutase subunit E</fullName>
    </submittedName>
</protein>
<gene>
    <name evidence="6" type="ORF">HGA13_12340</name>
</gene>
<dbReference type="GO" id="GO:0031419">
    <property type="term" value="F:cobalamin binding"/>
    <property type="evidence" value="ECO:0007669"/>
    <property type="project" value="UniProtKB-KW"/>
</dbReference>
<evidence type="ECO:0000313" key="6">
    <source>
        <dbReference type="EMBL" id="NKY33862.1"/>
    </source>
</evidence>
<keyword evidence="2" id="KW-0846">Cobalamin</keyword>
<dbReference type="RefSeq" id="WP_168443435.1">
    <property type="nucleotide sequence ID" value="NZ_JAAXOO010000003.1"/>
</dbReference>
<dbReference type="Proteomes" id="UP000565715">
    <property type="component" value="Unassembled WGS sequence"/>
</dbReference>
<evidence type="ECO:0000256" key="1">
    <source>
        <dbReference type="ARBA" id="ARBA00001922"/>
    </source>
</evidence>
<dbReference type="PROSITE" id="PS51332">
    <property type="entry name" value="B12_BINDING"/>
    <property type="match status" value="1"/>
</dbReference>
<dbReference type="SUPFAM" id="SSF52242">
    <property type="entry name" value="Cobalamin (vitamin B12)-binding domain"/>
    <property type="match status" value="1"/>
</dbReference>
<dbReference type="InterPro" id="IPR016176">
    <property type="entry name" value="Cbl-dep_enz_cat"/>
</dbReference>
<dbReference type="Gene3D" id="3.90.970.10">
    <property type="match status" value="1"/>
</dbReference>
<dbReference type="InterPro" id="IPR006158">
    <property type="entry name" value="Cobalamin-bd"/>
</dbReference>
<dbReference type="GO" id="GO:0046872">
    <property type="term" value="F:metal ion binding"/>
    <property type="evidence" value="ECO:0007669"/>
    <property type="project" value="InterPro"/>
</dbReference>
<dbReference type="Gene3D" id="3.20.20.240">
    <property type="entry name" value="Methylmalonyl-CoA mutase"/>
    <property type="match status" value="1"/>
</dbReference>
<name>A0A846XD49_9NOCA</name>